<dbReference type="SUPFAM" id="SSF55811">
    <property type="entry name" value="Nudix"/>
    <property type="match status" value="1"/>
</dbReference>
<gene>
    <name evidence="2" type="ORF">SCODWIG_00411</name>
</gene>
<keyword evidence="3" id="KW-1185">Reference proteome</keyword>
<dbReference type="EMBL" id="UFAJ01000032">
    <property type="protein sequence ID" value="SSD58650.1"/>
    <property type="molecule type" value="Genomic_DNA"/>
</dbReference>
<dbReference type="Gene3D" id="3.90.79.10">
    <property type="entry name" value="Nucleoside Triphosphate Pyrophosphohydrolase"/>
    <property type="match status" value="1"/>
</dbReference>
<dbReference type="VEuPathDB" id="FungiDB:SCODWIG_00411"/>
<name>A0A376B3E5_9ASCO</name>
<dbReference type="InterPro" id="IPR031804">
    <property type="entry name" value="DUF4743"/>
</dbReference>
<dbReference type="InterPro" id="IPR015797">
    <property type="entry name" value="NUDIX_hydrolase-like_dom_sf"/>
</dbReference>
<dbReference type="FunFam" id="3.90.79.10:FF:000019">
    <property type="entry name" value="Thiamin pyrophosphokinase, putative"/>
    <property type="match status" value="1"/>
</dbReference>
<protein>
    <submittedName>
        <fullName evidence="2">Related to thiamin pyrophosphokinase-related protein</fullName>
    </submittedName>
</protein>
<keyword evidence="2" id="KW-0418">Kinase</keyword>
<dbReference type="GO" id="GO:0044715">
    <property type="term" value="F:8-oxo-dGDP phosphatase activity"/>
    <property type="evidence" value="ECO:0007669"/>
    <property type="project" value="UniProtKB-ARBA"/>
</dbReference>
<dbReference type="PROSITE" id="PS51462">
    <property type="entry name" value="NUDIX"/>
    <property type="match status" value="1"/>
</dbReference>
<dbReference type="Pfam" id="PF15916">
    <property type="entry name" value="DUF4743"/>
    <property type="match status" value="1"/>
</dbReference>
<dbReference type="AlphaFoldDB" id="A0A376B3E5"/>
<dbReference type="PANTHER" id="PTHR13622">
    <property type="entry name" value="THIAMIN PYROPHOSPHOKINASE"/>
    <property type="match status" value="1"/>
</dbReference>
<reference evidence="3" key="1">
    <citation type="submission" date="2018-06" db="EMBL/GenBank/DDBJ databases">
        <authorList>
            <person name="Guldener U."/>
        </authorList>
    </citation>
    <scope>NUCLEOTIDE SEQUENCE [LARGE SCALE GENOMIC DNA]</scope>
    <source>
        <strain evidence="3">UTAD17</strain>
    </source>
</reference>
<accession>A0A376B3E5</accession>
<dbReference type="InterPro" id="IPR000086">
    <property type="entry name" value="NUDIX_hydrolase_dom"/>
</dbReference>
<proteinExistence type="predicted"/>
<keyword evidence="2" id="KW-0808">Transferase</keyword>
<sequence length="342" mass="39661">MSKVENKNNRQVLVRTSEDIKENFTYLDIITRVDNFPVDYFKYTSFNKHVYQLKAHDDTFEMGFVLHFVIELMQKECSTLFHQTFELNDSSRVIKFKSPSFSERNKLIMEIGMELRRKDSLNCLRGWRNELYVVYDTKKSPYLLIERALSGVFGVVTYGIHCNGYLRDPEAGIKFWIPRRSASKATWPLMYDNIVAGGLGYPFGIMETLYKECGEEASFSKEIVQSYSKSVGVVSYFDYGQNILKDKYDSEASFITGEFEYLFDMELPASVIPKPNDEEVDSFGLYTLQETIDLLKTGNFKPNCALITVEFLIRHGYITPENEPNYAKIVNKIHRTLPFPTN</sequence>
<feature type="domain" description="Nudix hydrolase" evidence="1">
    <location>
        <begin position="157"/>
        <end position="308"/>
    </location>
</feature>
<evidence type="ECO:0000259" key="1">
    <source>
        <dbReference type="PROSITE" id="PS51462"/>
    </source>
</evidence>
<dbReference type="Proteomes" id="UP000262825">
    <property type="component" value="Unassembled WGS sequence"/>
</dbReference>
<evidence type="ECO:0000313" key="3">
    <source>
        <dbReference type="Proteomes" id="UP000262825"/>
    </source>
</evidence>
<dbReference type="CDD" id="cd03676">
    <property type="entry name" value="NUDIX_Tnr3_like"/>
    <property type="match status" value="1"/>
</dbReference>
<organism evidence="2 3">
    <name type="scientific">Saccharomycodes ludwigii</name>
    <dbReference type="NCBI Taxonomy" id="36035"/>
    <lineage>
        <taxon>Eukaryota</taxon>
        <taxon>Fungi</taxon>
        <taxon>Dikarya</taxon>
        <taxon>Ascomycota</taxon>
        <taxon>Saccharomycotina</taxon>
        <taxon>Saccharomycetes</taxon>
        <taxon>Saccharomycodales</taxon>
        <taxon>Saccharomycodaceae</taxon>
        <taxon>Saccharomycodes</taxon>
    </lineage>
</organism>
<dbReference type="GO" id="GO:0016301">
    <property type="term" value="F:kinase activity"/>
    <property type="evidence" value="ECO:0007669"/>
    <property type="project" value="UniProtKB-KW"/>
</dbReference>
<dbReference type="PANTHER" id="PTHR13622:SF8">
    <property type="entry name" value="THIAMIN PYROPHOSPHOKINASE 1"/>
    <property type="match status" value="1"/>
</dbReference>
<evidence type="ECO:0000313" key="2">
    <source>
        <dbReference type="EMBL" id="SSD58650.1"/>
    </source>
</evidence>